<dbReference type="RefSeq" id="WP_002588354.1">
    <property type="nucleotide sequence ID" value="NZ_AP031445.1"/>
</dbReference>
<dbReference type="EMBL" id="BJLB01000001">
    <property type="protein sequence ID" value="GEA35630.1"/>
    <property type="molecule type" value="Genomic_DNA"/>
</dbReference>
<proteinExistence type="predicted"/>
<dbReference type="GO" id="GO:0009100">
    <property type="term" value="P:glycoprotein metabolic process"/>
    <property type="evidence" value="ECO:0007669"/>
    <property type="project" value="UniProtKB-ARBA"/>
</dbReference>
<dbReference type="AlphaFoldDB" id="A0A1I2WFT2"/>
<dbReference type="InterPro" id="IPR052942">
    <property type="entry name" value="LPS_cholinephosphotransferase"/>
</dbReference>
<dbReference type="GeneID" id="57961403"/>
<dbReference type="PANTHER" id="PTHR43404:SF2">
    <property type="entry name" value="LIPOPOLYSACCHARIDE CHOLINEPHOSPHOTRANSFERASE LICD"/>
    <property type="match status" value="1"/>
</dbReference>
<dbReference type="Proteomes" id="UP000719916">
    <property type="component" value="Unassembled WGS sequence"/>
</dbReference>
<reference evidence="3" key="4">
    <citation type="submission" date="2020-02" db="EMBL/GenBank/DDBJ databases">
        <authorList>
            <person name="Littmann E."/>
            <person name="Sorbara M."/>
        </authorList>
    </citation>
    <scope>NUCLEOTIDE SEQUENCE</scope>
    <source>
        <strain evidence="3">MSK.2.26</strain>
    </source>
</reference>
<organism evidence="2 5">
    <name type="scientific">Enterocloster clostridioformis</name>
    <dbReference type="NCBI Taxonomy" id="1531"/>
    <lineage>
        <taxon>Bacteria</taxon>
        <taxon>Bacillati</taxon>
        <taxon>Bacillota</taxon>
        <taxon>Clostridia</taxon>
        <taxon>Lachnospirales</taxon>
        <taxon>Lachnospiraceae</taxon>
        <taxon>Enterocloster</taxon>
    </lineage>
</organism>
<name>A0A1I2WFT2_9FIRM</name>
<evidence type="ECO:0000313" key="6">
    <source>
        <dbReference type="Proteomes" id="UP000501069"/>
    </source>
</evidence>
<evidence type="ECO:0000313" key="7">
    <source>
        <dbReference type="Proteomes" id="UP000719916"/>
    </source>
</evidence>
<keyword evidence="2" id="KW-0808">Transferase</keyword>
<dbReference type="PANTHER" id="PTHR43404">
    <property type="entry name" value="LIPOPOLYSACCHARIDE CHOLINEPHOSPHOTRANSFERASE LICD"/>
    <property type="match status" value="1"/>
</dbReference>
<dbReference type="InterPro" id="IPR007074">
    <property type="entry name" value="LicD/FKTN/FKRP_NTP_transf"/>
</dbReference>
<dbReference type="GO" id="GO:0016740">
    <property type="term" value="F:transferase activity"/>
    <property type="evidence" value="ECO:0007669"/>
    <property type="project" value="UniProtKB-KW"/>
</dbReference>
<accession>A0A1I2WFT2</accession>
<dbReference type="Proteomes" id="UP000315200">
    <property type="component" value="Unassembled WGS sequence"/>
</dbReference>
<evidence type="ECO:0000313" key="5">
    <source>
        <dbReference type="Proteomes" id="UP000315200"/>
    </source>
</evidence>
<dbReference type="Pfam" id="PF04991">
    <property type="entry name" value="LicD"/>
    <property type="match status" value="1"/>
</dbReference>
<protein>
    <submittedName>
        <fullName evidence="3">LicD family protein</fullName>
    </submittedName>
    <submittedName>
        <fullName evidence="2">Phosphorylcholine transferase LicD</fullName>
    </submittedName>
</protein>
<evidence type="ECO:0000259" key="1">
    <source>
        <dbReference type="Pfam" id="PF04991"/>
    </source>
</evidence>
<dbReference type="EMBL" id="CP050964">
    <property type="protein sequence ID" value="QIX90778.1"/>
    <property type="molecule type" value="Genomic_DNA"/>
</dbReference>
<reference evidence="4 6" key="2">
    <citation type="submission" date="2019-11" db="EMBL/GenBank/DDBJ databases">
        <title>FDA dAtabase for Regulatory Grade micrObial Sequences (FDA-ARGOS): Supporting development and validation of Infectious Disease Dx tests.</title>
        <authorList>
            <person name="Turner S."/>
            <person name="Byrd R."/>
            <person name="Tallon L."/>
            <person name="Sadzewicz L."/>
            <person name="Vavikolanu K."/>
            <person name="Mehta A."/>
            <person name="Aluvathingal J."/>
            <person name="Nadendla S."/>
            <person name="Myers T."/>
            <person name="Yan Y."/>
            <person name="Sichtig H."/>
        </authorList>
    </citation>
    <scope>NUCLEOTIDE SEQUENCE [LARGE SCALE GENOMIC DNA]</scope>
    <source>
        <strain evidence="4 6">FDAARGOS_739</strain>
    </source>
</reference>
<dbReference type="EMBL" id="JAAISW010000066">
    <property type="protein sequence ID" value="NSJ46424.1"/>
    <property type="molecule type" value="Genomic_DNA"/>
</dbReference>
<gene>
    <name evidence="2" type="primary">licD1_2</name>
    <name evidence="2" type="ORF">Ccl03g_13430</name>
    <name evidence="4" type="ORF">FOC47_09545</name>
    <name evidence="3" type="ORF">G5B26_23265</name>
</gene>
<sequence>MEWRQLTKEDCGKEMTREESRQIQIDMLDALAAFCDANGLRYFLSGGTLIGAIRHKGFIPWDDDIDVNMPRPDCERLYKLTGGRLNDYVIAGPDMDGFSRCCGFYRMYNFNIVIENFMSGTTRKNPIYHPIFIDIFPIEGLPDSEVQTKWHYCKIVALRKMQRSSSLKHLEAKNIFAHLFHIISAVPAKLIGYRRWSRMIQRVANKYSFEQQKYVGVMTAPVHTTNEKVIKDDYMRTQEVLFEGKYYHAPGNYDVYLRQLYGEYLTMPPVEKQRSHHEFLFYWREK</sequence>
<reference evidence="3 7" key="3">
    <citation type="journal article" date="2020" name="Cell Host Microbe">
        <title>Functional and Genomic Variation between Human-Derived Isolates of Lachnospiraceae Reveals Inter- and Intra-Species Diversity.</title>
        <authorList>
            <person name="Sorbara M.T."/>
            <person name="Littmann E.R."/>
            <person name="Fontana E."/>
            <person name="Moody T.U."/>
            <person name="Kohout C.E."/>
            <person name="Gjonbalaj M."/>
            <person name="Eaton V."/>
            <person name="Seok R."/>
            <person name="Leiner I.M."/>
            <person name="Pamer E.G."/>
        </authorList>
    </citation>
    <scope>NUCLEOTIDE SEQUENCE [LARGE SCALE GENOMIC DNA]</scope>
    <source>
        <strain evidence="3 7">MSK.2.26</strain>
    </source>
</reference>
<evidence type="ECO:0000313" key="4">
    <source>
        <dbReference type="EMBL" id="QIX90778.1"/>
    </source>
</evidence>
<evidence type="ECO:0000313" key="2">
    <source>
        <dbReference type="EMBL" id="GEA35630.1"/>
    </source>
</evidence>
<reference evidence="2 5" key="1">
    <citation type="submission" date="2019-06" db="EMBL/GenBank/DDBJ databases">
        <title>Draft genome sequence of [Clostridium] clostridioforme NBRC 113352.</title>
        <authorList>
            <person name="Miura T."/>
            <person name="Furukawa M."/>
            <person name="Shimamura M."/>
            <person name="Ohyama Y."/>
            <person name="Yamazoe A."/>
            <person name="Kawasaki H."/>
        </authorList>
    </citation>
    <scope>NUCLEOTIDE SEQUENCE [LARGE SCALE GENOMIC DNA]</scope>
    <source>
        <strain evidence="2 5">NBRC 113352</strain>
    </source>
</reference>
<evidence type="ECO:0000313" key="3">
    <source>
        <dbReference type="EMBL" id="NSJ46424.1"/>
    </source>
</evidence>
<feature type="domain" description="LicD/FKTN/FKRP nucleotidyltransferase" evidence="1">
    <location>
        <begin position="35"/>
        <end position="262"/>
    </location>
</feature>
<dbReference type="Proteomes" id="UP000501069">
    <property type="component" value="Chromosome"/>
</dbReference>